<reference evidence="1 2" key="1">
    <citation type="submission" date="2017-11" db="EMBL/GenBank/DDBJ databases">
        <title>De novo assembly and phasing of dikaryotic genomes from two isolates of Puccinia coronata f. sp. avenae, the causal agent of oat crown rust.</title>
        <authorList>
            <person name="Miller M.E."/>
            <person name="Zhang Y."/>
            <person name="Omidvar V."/>
            <person name="Sperschneider J."/>
            <person name="Schwessinger B."/>
            <person name="Raley C."/>
            <person name="Palmer J.M."/>
            <person name="Garnica D."/>
            <person name="Upadhyaya N."/>
            <person name="Rathjen J."/>
            <person name="Taylor J.M."/>
            <person name="Park R.F."/>
            <person name="Dodds P.N."/>
            <person name="Hirsch C.D."/>
            <person name="Kianian S.F."/>
            <person name="Figueroa M."/>
        </authorList>
    </citation>
    <scope>NUCLEOTIDE SEQUENCE [LARGE SCALE GENOMIC DNA]</scope>
    <source>
        <strain evidence="1">12NC29</strain>
    </source>
</reference>
<dbReference type="AlphaFoldDB" id="A0A2N5VGF4"/>
<comment type="caution">
    <text evidence="1">The sequence shown here is derived from an EMBL/GenBank/DDBJ whole genome shotgun (WGS) entry which is preliminary data.</text>
</comment>
<dbReference type="STRING" id="200324.A0A2N5VGF4"/>
<dbReference type="OrthoDB" id="6260732at2759"/>
<dbReference type="EMBL" id="PGCJ01000098">
    <property type="protein sequence ID" value="PLW49083.1"/>
    <property type="molecule type" value="Genomic_DNA"/>
</dbReference>
<evidence type="ECO:0000313" key="2">
    <source>
        <dbReference type="Proteomes" id="UP000235388"/>
    </source>
</evidence>
<organism evidence="1 2">
    <name type="scientific">Puccinia coronata f. sp. avenae</name>
    <dbReference type="NCBI Taxonomy" id="200324"/>
    <lineage>
        <taxon>Eukaryota</taxon>
        <taxon>Fungi</taxon>
        <taxon>Dikarya</taxon>
        <taxon>Basidiomycota</taxon>
        <taxon>Pucciniomycotina</taxon>
        <taxon>Pucciniomycetes</taxon>
        <taxon>Pucciniales</taxon>
        <taxon>Pucciniaceae</taxon>
        <taxon>Puccinia</taxon>
    </lineage>
</organism>
<protein>
    <submittedName>
        <fullName evidence="1">Uncharacterized protein</fullName>
    </submittedName>
</protein>
<proteinExistence type="predicted"/>
<accession>A0A2N5VGF4</accession>
<keyword evidence="2" id="KW-1185">Reference proteome</keyword>
<dbReference type="Proteomes" id="UP000235388">
    <property type="component" value="Unassembled WGS sequence"/>
</dbReference>
<name>A0A2N5VGF4_9BASI</name>
<evidence type="ECO:0000313" key="1">
    <source>
        <dbReference type="EMBL" id="PLW49083.1"/>
    </source>
</evidence>
<gene>
    <name evidence="1" type="ORF">PCANC_12173</name>
</gene>
<sequence>MSRLTCSSADQDVKKCYQDLITHAANLFESDFGNLLPVITQRLDNEITKCQLPILPPPDLMHLVYQKLNDPQPDDLGARKKALTAVLALNTRTSTSEQFKI</sequence>